<feature type="transmembrane region" description="Helical" evidence="2">
    <location>
        <begin position="106"/>
        <end position="125"/>
    </location>
</feature>
<evidence type="ECO:0000313" key="4">
    <source>
        <dbReference type="EMBL" id="CAL6044773.1"/>
    </source>
</evidence>
<feature type="region of interest" description="Disordered" evidence="1">
    <location>
        <begin position="16"/>
        <end position="54"/>
    </location>
</feature>
<proteinExistence type="predicted"/>
<sequence length="223" mass="25239">MAENIIQDDNAIMLKPSKSENKVLDNSSQNLSRDTQNIKQEKVEQKQEKPIKEKNKGPKMPYILILQIMAKIAAIVSGCSCIIQYSLRIAFQAKLNSQFGFYDFQVFFISIVNIIIALILILSGALSPKKQKFQKKLFVFCHPLLVGIIMLYLVIAQASPGIFDGGDAKLITEGVLVIINFVCCFIYFLFGLSRMCHKQSALNYYILVNKQVSDQYELLICQI</sequence>
<accession>A0AA86UYL2</accession>
<dbReference type="InterPro" id="IPR036259">
    <property type="entry name" value="MFS_trans_sf"/>
</dbReference>
<evidence type="ECO:0000256" key="1">
    <source>
        <dbReference type="SAM" id="MobiDB-lite"/>
    </source>
</evidence>
<dbReference type="EMBL" id="CATOUU010001119">
    <property type="protein sequence ID" value="CAI9973239.1"/>
    <property type="molecule type" value="Genomic_DNA"/>
</dbReference>
<organism evidence="3">
    <name type="scientific">Hexamita inflata</name>
    <dbReference type="NCBI Taxonomy" id="28002"/>
    <lineage>
        <taxon>Eukaryota</taxon>
        <taxon>Metamonada</taxon>
        <taxon>Diplomonadida</taxon>
        <taxon>Hexamitidae</taxon>
        <taxon>Hexamitinae</taxon>
        <taxon>Hexamita</taxon>
    </lineage>
</organism>
<protein>
    <submittedName>
        <fullName evidence="4">Hypothetical_protein</fullName>
    </submittedName>
</protein>
<keyword evidence="2" id="KW-0812">Transmembrane</keyword>
<keyword evidence="2" id="KW-1133">Transmembrane helix</keyword>
<comment type="caution">
    <text evidence="3">The sequence shown here is derived from an EMBL/GenBank/DDBJ whole genome shotgun (WGS) entry which is preliminary data.</text>
</comment>
<dbReference type="Gene3D" id="1.20.1250.20">
    <property type="entry name" value="MFS general substrate transporter like domains"/>
    <property type="match status" value="1"/>
</dbReference>
<feature type="compositionally biased region" description="Polar residues" evidence="1">
    <location>
        <begin position="24"/>
        <end position="35"/>
    </location>
</feature>
<dbReference type="Proteomes" id="UP001642409">
    <property type="component" value="Unassembled WGS sequence"/>
</dbReference>
<evidence type="ECO:0000313" key="3">
    <source>
        <dbReference type="EMBL" id="CAI9973239.1"/>
    </source>
</evidence>
<evidence type="ECO:0000256" key="2">
    <source>
        <dbReference type="SAM" id="Phobius"/>
    </source>
</evidence>
<reference evidence="4 5" key="2">
    <citation type="submission" date="2024-07" db="EMBL/GenBank/DDBJ databases">
        <authorList>
            <person name="Akdeniz Z."/>
        </authorList>
    </citation>
    <scope>NUCLEOTIDE SEQUENCE [LARGE SCALE GENOMIC DNA]</scope>
</reference>
<feature type="transmembrane region" description="Helical" evidence="2">
    <location>
        <begin position="170"/>
        <end position="190"/>
    </location>
</feature>
<feature type="transmembrane region" description="Helical" evidence="2">
    <location>
        <begin position="137"/>
        <end position="158"/>
    </location>
</feature>
<evidence type="ECO:0000313" key="5">
    <source>
        <dbReference type="Proteomes" id="UP001642409"/>
    </source>
</evidence>
<feature type="transmembrane region" description="Helical" evidence="2">
    <location>
        <begin position="62"/>
        <end position="86"/>
    </location>
</feature>
<name>A0AA86UYL2_9EUKA</name>
<reference evidence="3" key="1">
    <citation type="submission" date="2023-06" db="EMBL/GenBank/DDBJ databases">
        <authorList>
            <person name="Kurt Z."/>
        </authorList>
    </citation>
    <scope>NUCLEOTIDE SEQUENCE</scope>
</reference>
<dbReference type="EMBL" id="CAXDID020000161">
    <property type="protein sequence ID" value="CAL6044773.1"/>
    <property type="molecule type" value="Genomic_DNA"/>
</dbReference>
<keyword evidence="5" id="KW-1185">Reference proteome</keyword>
<dbReference type="AlphaFoldDB" id="A0AA86UYL2"/>
<keyword evidence="2" id="KW-0472">Membrane</keyword>
<gene>
    <name evidence="4" type="ORF">HINF_LOCUS40720</name>
    <name evidence="3" type="ORF">HINF_LOCUS60884</name>
</gene>
<feature type="compositionally biased region" description="Basic and acidic residues" evidence="1">
    <location>
        <begin position="39"/>
        <end position="54"/>
    </location>
</feature>